<evidence type="ECO:0000259" key="5">
    <source>
        <dbReference type="PROSITE" id="PS50931"/>
    </source>
</evidence>
<dbReference type="Pfam" id="PF00126">
    <property type="entry name" value="HTH_1"/>
    <property type="match status" value="1"/>
</dbReference>
<dbReference type="InterPro" id="IPR036390">
    <property type="entry name" value="WH_DNA-bd_sf"/>
</dbReference>
<comment type="similarity">
    <text evidence="1">Belongs to the LysR transcriptional regulatory family.</text>
</comment>
<dbReference type="PANTHER" id="PTHR30126">
    <property type="entry name" value="HTH-TYPE TRANSCRIPTIONAL REGULATOR"/>
    <property type="match status" value="1"/>
</dbReference>
<evidence type="ECO:0000256" key="4">
    <source>
        <dbReference type="ARBA" id="ARBA00023163"/>
    </source>
</evidence>
<dbReference type="Pfam" id="PF03466">
    <property type="entry name" value="LysR_substrate"/>
    <property type="match status" value="1"/>
</dbReference>
<protein>
    <submittedName>
        <fullName evidence="6">LysR family transcriptional regulator</fullName>
    </submittedName>
</protein>
<dbReference type="Gene3D" id="1.10.10.10">
    <property type="entry name" value="Winged helix-like DNA-binding domain superfamily/Winged helix DNA-binding domain"/>
    <property type="match status" value="1"/>
</dbReference>
<dbReference type="Gene3D" id="3.40.190.290">
    <property type="match status" value="1"/>
</dbReference>
<dbReference type="AlphaFoldDB" id="A0A3P3TW66"/>
<proteinExistence type="inferred from homology"/>
<gene>
    <name evidence="6" type="ORF">EHV15_04960</name>
</gene>
<keyword evidence="4" id="KW-0804">Transcription</keyword>
<dbReference type="SUPFAM" id="SSF53850">
    <property type="entry name" value="Periplasmic binding protein-like II"/>
    <property type="match status" value="1"/>
</dbReference>
<dbReference type="PRINTS" id="PR00039">
    <property type="entry name" value="HTHLYSR"/>
</dbReference>
<name>A0A3P3TW66_9BACL</name>
<dbReference type="SUPFAM" id="SSF46785">
    <property type="entry name" value="Winged helix' DNA-binding domain"/>
    <property type="match status" value="1"/>
</dbReference>
<keyword evidence="7" id="KW-1185">Reference proteome</keyword>
<dbReference type="CDD" id="cd05466">
    <property type="entry name" value="PBP2_LTTR_substrate"/>
    <property type="match status" value="1"/>
</dbReference>
<accession>A0A3P3TW66</accession>
<dbReference type="EMBL" id="RRCN01000001">
    <property type="protein sequence ID" value="RRJ62371.1"/>
    <property type="molecule type" value="Genomic_DNA"/>
</dbReference>
<dbReference type="OrthoDB" id="9785745at2"/>
<dbReference type="PANTHER" id="PTHR30126:SF40">
    <property type="entry name" value="HTH-TYPE TRANSCRIPTIONAL REGULATOR GLTR"/>
    <property type="match status" value="1"/>
</dbReference>
<dbReference type="Proteomes" id="UP000267017">
    <property type="component" value="Unassembled WGS sequence"/>
</dbReference>
<organism evidence="6 7">
    <name type="scientific">Paenibacillus oralis</name>
    <dbReference type="NCBI Taxonomy" id="2490856"/>
    <lineage>
        <taxon>Bacteria</taxon>
        <taxon>Bacillati</taxon>
        <taxon>Bacillota</taxon>
        <taxon>Bacilli</taxon>
        <taxon>Bacillales</taxon>
        <taxon>Paenibacillaceae</taxon>
        <taxon>Paenibacillus</taxon>
    </lineage>
</organism>
<keyword evidence="3" id="KW-0238">DNA-binding</keyword>
<evidence type="ECO:0000256" key="2">
    <source>
        <dbReference type="ARBA" id="ARBA00023015"/>
    </source>
</evidence>
<dbReference type="FunFam" id="1.10.10.10:FF:000001">
    <property type="entry name" value="LysR family transcriptional regulator"/>
    <property type="match status" value="1"/>
</dbReference>
<comment type="caution">
    <text evidence="6">The sequence shown here is derived from an EMBL/GenBank/DDBJ whole genome shotgun (WGS) entry which is preliminary data.</text>
</comment>
<dbReference type="GO" id="GO:0000976">
    <property type="term" value="F:transcription cis-regulatory region binding"/>
    <property type="evidence" value="ECO:0007669"/>
    <property type="project" value="TreeGrafter"/>
</dbReference>
<evidence type="ECO:0000256" key="3">
    <source>
        <dbReference type="ARBA" id="ARBA00023125"/>
    </source>
</evidence>
<dbReference type="InterPro" id="IPR000847">
    <property type="entry name" value="LysR_HTH_N"/>
</dbReference>
<dbReference type="InterPro" id="IPR005119">
    <property type="entry name" value="LysR_subst-bd"/>
</dbReference>
<dbReference type="PROSITE" id="PS50931">
    <property type="entry name" value="HTH_LYSR"/>
    <property type="match status" value="1"/>
</dbReference>
<sequence>MDMLDLKVFIAVAESESMSKAARYVALTQPAVSLRIAGLEMELGAPLFHRTRSGAFLTEAGRKFYFYAQYALSALDAGLDSVRKLSGPPEETGLRIGIVESLTHVMLPSVIRSMKEHSAAAQWKISTGPSLDLALRTASGELDIAFINQMFAPLPQIETVKLFEEPLAFIGPKQPGFPRYQSLATYLQEVPFILLKRHMPLRELLEHNLFTPLRVRPQKLIEVDASHIIRQMVGQGSGCSFLPMSSLWPAGSDASIEILPLAEIRLKQSFYCAYPQSAAEPVRQLLPALLASIKEQVALFRSNGLA</sequence>
<evidence type="ECO:0000313" key="6">
    <source>
        <dbReference type="EMBL" id="RRJ62371.1"/>
    </source>
</evidence>
<keyword evidence="2" id="KW-0805">Transcription regulation</keyword>
<reference evidence="6 7" key="1">
    <citation type="submission" date="2018-11" db="EMBL/GenBank/DDBJ databases">
        <title>Genome sequencing of Paenibacillus sp. KCOM 3021 (= ChDC PVNT-B20).</title>
        <authorList>
            <person name="Kook J.-K."/>
            <person name="Park S.-N."/>
            <person name="Lim Y.K."/>
        </authorList>
    </citation>
    <scope>NUCLEOTIDE SEQUENCE [LARGE SCALE GENOMIC DNA]</scope>
    <source>
        <strain evidence="6 7">KCOM 3021</strain>
    </source>
</reference>
<feature type="domain" description="HTH lysR-type" evidence="5">
    <location>
        <begin position="1"/>
        <end position="58"/>
    </location>
</feature>
<dbReference type="GO" id="GO:0003700">
    <property type="term" value="F:DNA-binding transcription factor activity"/>
    <property type="evidence" value="ECO:0007669"/>
    <property type="project" value="InterPro"/>
</dbReference>
<dbReference type="InterPro" id="IPR036388">
    <property type="entry name" value="WH-like_DNA-bd_sf"/>
</dbReference>
<evidence type="ECO:0000256" key="1">
    <source>
        <dbReference type="ARBA" id="ARBA00009437"/>
    </source>
</evidence>
<evidence type="ECO:0000313" key="7">
    <source>
        <dbReference type="Proteomes" id="UP000267017"/>
    </source>
</evidence>